<dbReference type="RefSeq" id="WP_133060626.1">
    <property type="nucleotide sequence ID" value="NZ_CBCSCN010000017.1"/>
</dbReference>
<sequence length="339" mass="36893">MSATLFMDLPNQFNSPASAAKDDKGNIYFTSPNLHNDILVQAGEAAEAPCIGRIAPDNTLTTWYRFTEADMFSGTRKAAPMGLAFGPDGHLYVADLQLWFDGGEGNSRLLRITVENGEATGTDVVATGFMFPNGVAWRDDKLYVTETILKAETGEYTISGLYQFDLAELDPQIPIKIPRYTNNDNRDPHLFDRFVSNGKLGFGANGIAIDDDGNLYIGVMEDGIIVKTVVDDQQNKAGNSIFSQGFIGPDGFVWDSKRQRFYMADLFMNAVFSIDPGGMVTTLAQNADTGGANGDLDAPSEVIVRGNELIVMNFDAVFDSDEMVNRSSGKPFTLSAIPL</sequence>
<dbReference type="InterPro" id="IPR011042">
    <property type="entry name" value="6-blade_b-propeller_TolB-like"/>
</dbReference>
<dbReference type="OrthoDB" id="241638at2"/>
<organism evidence="1 2">
    <name type="scientific">Parendozoicomonas haliclonae</name>
    <dbReference type="NCBI Taxonomy" id="1960125"/>
    <lineage>
        <taxon>Bacteria</taxon>
        <taxon>Pseudomonadati</taxon>
        <taxon>Pseudomonadota</taxon>
        <taxon>Gammaproteobacteria</taxon>
        <taxon>Oceanospirillales</taxon>
        <taxon>Endozoicomonadaceae</taxon>
        <taxon>Parendozoicomonas</taxon>
    </lineage>
</organism>
<dbReference type="SUPFAM" id="SSF63829">
    <property type="entry name" value="Calcium-dependent phosphotriesterase"/>
    <property type="match status" value="1"/>
</dbReference>
<dbReference type="PANTHER" id="PTHR40274">
    <property type="entry name" value="VIRGINIAMYCIN B LYASE"/>
    <property type="match status" value="1"/>
</dbReference>
<evidence type="ECO:0000313" key="2">
    <source>
        <dbReference type="Proteomes" id="UP000196573"/>
    </source>
</evidence>
<accession>A0A1X7ARB1</accession>
<reference evidence="1 2" key="1">
    <citation type="submission" date="2017-03" db="EMBL/GenBank/DDBJ databases">
        <authorList>
            <person name="Afonso C.L."/>
            <person name="Miller P.J."/>
            <person name="Scott M.A."/>
            <person name="Spackman E."/>
            <person name="Goraichik I."/>
            <person name="Dimitrov K.M."/>
            <person name="Suarez D.L."/>
            <person name="Swayne D.E."/>
        </authorList>
    </citation>
    <scope>NUCLEOTIDE SEQUENCE [LARGE SCALE GENOMIC DNA]</scope>
    <source>
        <strain evidence="1">SB41UT1</strain>
    </source>
</reference>
<gene>
    <name evidence="1" type="ORF">EHSB41UT_04437</name>
</gene>
<keyword evidence="2" id="KW-1185">Reference proteome</keyword>
<protein>
    <submittedName>
        <fullName evidence="1">SMP-30/Gluconolaconase/LRE-like region</fullName>
    </submittedName>
</protein>
<dbReference type="InterPro" id="IPR051344">
    <property type="entry name" value="Vgb"/>
</dbReference>
<proteinExistence type="predicted"/>
<dbReference type="PANTHER" id="PTHR40274:SF3">
    <property type="entry name" value="VIRGINIAMYCIN B LYASE"/>
    <property type="match status" value="1"/>
</dbReference>
<dbReference type="Gene3D" id="2.120.10.30">
    <property type="entry name" value="TolB, C-terminal domain"/>
    <property type="match status" value="2"/>
</dbReference>
<name>A0A1X7ARB1_9GAMM</name>
<evidence type="ECO:0000313" key="1">
    <source>
        <dbReference type="EMBL" id="SMA50620.1"/>
    </source>
</evidence>
<dbReference type="AlphaFoldDB" id="A0A1X7ARB1"/>
<dbReference type="Proteomes" id="UP000196573">
    <property type="component" value="Unassembled WGS sequence"/>
</dbReference>
<dbReference type="EMBL" id="FWPT01000014">
    <property type="protein sequence ID" value="SMA50620.1"/>
    <property type="molecule type" value="Genomic_DNA"/>
</dbReference>